<protein>
    <submittedName>
        <fullName evidence="2">Uncharacterized protein</fullName>
    </submittedName>
</protein>
<evidence type="ECO:0000313" key="2">
    <source>
        <dbReference type="EMBL" id="TWD98560.1"/>
    </source>
</evidence>
<reference evidence="2 3" key="1">
    <citation type="submission" date="2019-06" db="EMBL/GenBank/DDBJ databases">
        <title>Sorghum-associated microbial communities from plants grown in Nebraska, USA.</title>
        <authorList>
            <person name="Schachtman D."/>
        </authorList>
    </citation>
    <scope>NUCLEOTIDE SEQUENCE [LARGE SCALE GENOMIC DNA]</scope>
    <source>
        <strain evidence="2 3">2482</strain>
    </source>
</reference>
<keyword evidence="1" id="KW-1133">Transmembrane helix</keyword>
<keyword evidence="3" id="KW-1185">Reference proteome</keyword>
<keyword evidence="1" id="KW-0812">Transmembrane</keyword>
<evidence type="ECO:0000256" key="1">
    <source>
        <dbReference type="SAM" id="Phobius"/>
    </source>
</evidence>
<feature type="transmembrane region" description="Helical" evidence="1">
    <location>
        <begin position="6"/>
        <end position="23"/>
    </location>
</feature>
<sequence>MFGYLIGILVKVLLLSFILKPFLDKVEKYSRKGAKSIWQHFKIWLSNSGALVCLKRTAYFFVQ</sequence>
<dbReference type="AlphaFoldDB" id="A0A561D5C3"/>
<evidence type="ECO:0000313" key="3">
    <source>
        <dbReference type="Proteomes" id="UP000319671"/>
    </source>
</evidence>
<dbReference type="EMBL" id="VIVN01000009">
    <property type="protein sequence ID" value="TWD98560.1"/>
    <property type="molecule type" value="Genomic_DNA"/>
</dbReference>
<organism evidence="2 3">
    <name type="scientific">Neobacillus bataviensis</name>
    <dbReference type="NCBI Taxonomy" id="220685"/>
    <lineage>
        <taxon>Bacteria</taxon>
        <taxon>Bacillati</taxon>
        <taxon>Bacillota</taxon>
        <taxon>Bacilli</taxon>
        <taxon>Bacillales</taxon>
        <taxon>Bacillaceae</taxon>
        <taxon>Neobacillus</taxon>
    </lineage>
</organism>
<dbReference type="Proteomes" id="UP000319671">
    <property type="component" value="Unassembled WGS sequence"/>
</dbReference>
<name>A0A561D5C3_9BACI</name>
<accession>A0A561D5C3</accession>
<comment type="caution">
    <text evidence="2">The sequence shown here is derived from an EMBL/GenBank/DDBJ whole genome shotgun (WGS) entry which is preliminary data.</text>
</comment>
<keyword evidence="1" id="KW-0472">Membrane</keyword>
<gene>
    <name evidence="2" type="ORF">FB550_10966</name>
</gene>
<proteinExistence type="predicted"/>